<dbReference type="EMBL" id="CAKKNE010000004">
    <property type="protein sequence ID" value="CAH0375223.1"/>
    <property type="molecule type" value="Genomic_DNA"/>
</dbReference>
<proteinExistence type="predicted"/>
<organism evidence="1 2">
    <name type="scientific">Pelagomonas calceolata</name>
    <dbReference type="NCBI Taxonomy" id="35677"/>
    <lineage>
        <taxon>Eukaryota</taxon>
        <taxon>Sar</taxon>
        <taxon>Stramenopiles</taxon>
        <taxon>Ochrophyta</taxon>
        <taxon>Pelagophyceae</taxon>
        <taxon>Pelagomonadales</taxon>
        <taxon>Pelagomonadaceae</taxon>
        <taxon>Pelagomonas</taxon>
    </lineage>
</organism>
<gene>
    <name evidence="1" type="ORF">PECAL_4P25490</name>
</gene>
<protein>
    <submittedName>
        <fullName evidence="1">Uncharacterized protein</fullName>
    </submittedName>
</protein>
<evidence type="ECO:0000313" key="1">
    <source>
        <dbReference type="EMBL" id="CAH0375223.1"/>
    </source>
</evidence>
<dbReference type="AlphaFoldDB" id="A0A8J2SLG5"/>
<keyword evidence="2" id="KW-1185">Reference proteome</keyword>
<sequence>VRFAGLEPLGGPDVLEVPAATGALADFLARVVPIADELHFASVRRGRSEAGVRLVVDDVVEVEHGVVVGAAGRKVVVGRLGGRDQIEVVGRVVAREPVHRVPRGPIFSLTARDIVDDDGAGERWRDRRQGCRG</sequence>
<feature type="non-terminal residue" evidence="1">
    <location>
        <position position="1"/>
    </location>
</feature>
<evidence type="ECO:0000313" key="2">
    <source>
        <dbReference type="Proteomes" id="UP000789595"/>
    </source>
</evidence>
<name>A0A8J2SLG5_9STRA</name>
<reference evidence="1" key="1">
    <citation type="submission" date="2021-11" db="EMBL/GenBank/DDBJ databases">
        <authorList>
            <consortium name="Genoscope - CEA"/>
            <person name="William W."/>
        </authorList>
    </citation>
    <scope>NUCLEOTIDE SEQUENCE</scope>
</reference>
<comment type="caution">
    <text evidence="1">The sequence shown here is derived from an EMBL/GenBank/DDBJ whole genome shotgun (WGS) entry which is preliminary data.</text>
</comment>
<dbReference type="Proteomes" id="UP000789595">
    <property type="component" value="Unassembled WGS sequence"/>
</dbReference>
<accession>A0A8J2SLG5</accession>